<dbReference type="InterPro" id="IPR036058">
    <property type="entry name" value="Kazal_dom_sf"/>
</dbReference>
<sequence length="552" mass="56195">MQYDPVCGTDGKMYGNECRAKCAGVTVGSKGACESTSGGGGGSSSGGSSGGGSTGSTGESDCACIALYKPVCGVDGKTYGNSCEAGCAKVPVKSEGECPEDGCACIALYDPMCGVDGRTYGNSCEAGCAKVPVKSKGECPPPFGDCPANETVMCFADPCSVNSCPADPTATCHASYCSSATYRGLAVGPCGALFLDRAGNPVDCHAVTDSTDNSSKPPVVTEIGQCLPDTPRVMCTLDRVNACAAATCAASPGAKCVVKPCQASYRGQLLPACTPIWYEERSGNLVQCDKGTAGGTASGPVFAGGELRASCPRNTTVNCFADPCKVNSCAAFPNATCLANYCQNATYRGRPVGPCGAVYVDSAGNPVDCAAKPAPKPGVIKTLDQCPSNASRVACVADACKAATCPGNPTATCTTKVCAATYKGAELLPCAPIWYNKTSGELADCAVRPPCSSCPLEYKPVCGTDGNSYPNQCAADCLGKKVKKAGKCAYCKGDECTIGKKNDLCIPGAKQCWSKKYSCQAKAGDFLGKCLPKPTSRHHRHLLQDAAVTAAA</sequence>
<dbReference type="SUPFAM" id="SSF100895">
    <property type="entry name" value="Kazal-type serine protease inhibitors"/>
    <property type="match status" value="4"/>
</dbReference>
<dbReference type="Pfam" id="PF07648">
    <property type="entry name" value="Kazal_2"/>
    <property type="match status" value="3"/>
</dbReference>
<dbReference type="SMART" id="SM00280">
    <property type="entry name" value="KAZAL"/>
    <property type="match status" value="4"/>
</dbReference>
<reference evidence="3" key="1">
    <citation type="journal article" date="2016" name="Nat. Commun.">
        <title>The Gonium pectorale genome demonstrates co-option of cell cycle regulation during the evolution of multicellularity.</title>
        <authorList>
            <person name="Hanschen E.R."/>
            <person name="Marriage T.N."/>
            <person name="Ferris P.J."/>
            <person name="Hamaji T."/>
            <person name="Toyoda A."/>
            <person name="Fujiyama A."/>
            <person name="Neme R."/>
            <person name="Noguchi H."/>
            <person name="Minakuchi Y."/>
            <person name="Suzuki M."/>
            <person name="Kawai-Toyooka H."/>
            <person name="Smith D.R."/>
            <person name="Sparks H."/>
            <person name="Anderson J."/>
            <person name="Bakaric R."/>
            <person name="Luria V."/>
            <person name="Karger A."/>
            <person name="Kirschner M.W."/>
            <person name="Durand P.M."/>
            <person name="Michod R.E."/>
            <person name="Nozaki H."/>
            <person name="Olson B.J."/>
        </authorList>
    </citation>
    <scope>NUCLEOTIDE SEQUENCE [LARGE SCALE GENOMIC DNA]</scope>
    <source>
        <strain evidence="3">NIES-2863</strain>
    </source>
</reference>
<dbReference type="InterPro" id="IPR053265">
    <property type="entry name" value="Serpin"/>
</dbReference>
<dbReference type="OrthoDB" id="542940at2759"/>
<dbReference type="PROSITE" id="PS00282">
    <property type="entry name" value="KAZAL_1"/>
    <property type="match status" value="2"/>
</dbReference>
<feature type="domain" description="Kazal-like" evidence="1">
    <location>
        <begin position="56"/>
        <end position="89"/>
    </location>
</feature>
<comment type="caution">
    <text evidence="2">The sequence shown here is derived from an EMBL/GenBank/DDBJ whole genome shotgun (WGS) entry which is preliminary data.</text>
</comment>
<keyword evidence="3" id="KW-1185">Reference proteome</keyword>
<dbReference type="AlphaFoldDB" id="A0A150GAN8"/>
<organism evidence="2 3">
    <name type="scientific">Gonium pectorale</name>
    <name type="common">Green alga</name>
    <dbReference type="NCBI Taxonomy" id="33097"/>
    <lineage>
        <taxon>Eukaryota</taxon>
        <taxon>Viridiplantae</taxon>
        <taxon>Chlorophyta</taxon>
        <taxon>core chlorophytes</taxon>
        <taxon>Chlorophyceae</taxon>
        <taxon>CS clade</taxon>
        <taxon>Chlamydomonadales</taxon>
        <taxon>Volvocaceae</taxon>
        <taxon>Gonium</taxon>
    </lineage>
</organism>
<dbReference type="InterPro" id="IPR002350">
    <property type="entry name" value="Kazal_dom"/>
</dbReference>
<evidence type="ECO:0000259" key="1">
    <source>
        <dbReference type="PROSITE" id="PS51465"/>
    </source>
</evidence>
<evidence type="ECO:0000313" key="3">
    <source>
        <dbReference type="Proteomes" id="UP000075714"/>
    </source>
</evidence>
<name>A0A150GAN8_GONPE</name>
<dbReference type="Pfam" id="PF00050">
    <property type="entry name" value="Kazal_1"/>
    <property type="match status" value="1"/>
</dbReference>
<dbReference type="PANTHER" id="PTHR21131">
    <property type="entry name" value="SERINE-TYPE ENDOPEPTIDASE INHIBITOR"/>
    <property type="match status" value="1"/>
</dbReference>
<dbReference type="EMBL" id="LSYV01000040">
    <property type="protein sequence ID" value="KXZ46888.1"/>
    <property type="molecule type" value="Genomic_DNA"/>
</dbReference>
<dbReference type="Proteomes" id="UP000075714">
    <property type="component" value="Unassembled WGS sequence"/>
</dbReference>
<feature type="domain" description="Kazal-like" evidence="1">
    <location>
        <begin position="446"/>
        <end position="490"/>
    </location>
</feature>
<gene>
    <name evidence="2" type="ORF">GPECTOR_39g382</name>
</gene>
<dbReference type="PROSITE" id="PS51465">
    <property type="entry name" value="KAZAL_2"/>
    <property type="match status" value="4"/>
</dbReference>
<dbReference type="CDD" id="cd00104">
    <property type="entry name" value="KAZAL_FS"/>
    <property type="match status" value="2"/>
</dbReference>
<evidence type="ECO:0000313" key="2">
    <source>
        <dbReference type="EMBL" id="KXZ46888.1"/>
    </source>
</evidence>
<feature type="domain" description="Kazal-like" evidence="1">
    <location>
        <begin position="92"/>
        <end position="141"/>
    </location>
</feature>
<proteinExistence type="predicted"/>
<dbReference type="PANTHER" id="PTHR21131:SF0">
    <property type="entry name" value="GEO10195P1-RELATED"/>
    <property type="match status" value="1"/>
</dbReference>
<protein>
    <recommendedName>
        <fullName evidence="1">Kazal-like domain-containing protein</fullName>
    </recommendedName>
</protein>
<accession>A0A150GAN8</accession>
<dbReference type="Gene3D" id="3.30.60.30">
    <property type="match status" value="4"/>
</dbReference>
<feature type="domain" description="Kazal-like" evidence="1">
    <location>
        <begin position="1"/>
        <end position="35"/>
    </location>
</feature>